<dbReference type="EMBL" id="RHIB01000001">
    <property type="protein sequence ID" value="RNA70028.1"/>
    <property type="molecule type" value="Genomic_DNA"/>
</dbReference>
<dbReference type="RefSeq" id="WP_122897540.1">
    <property type="nucleotide sequence ID" value="NZ_RHIB01000001.1"/>
</dbReference>
<dbReference type="SMART" id="SM00382">
    <property type="entry name" value="AAA"/>
    <property type="match status" value="1"/>
</dbReference>
<dbReference type="Pfam" id="PF07728">
    <property type="entry name" value="AAA_5"/>
    <property type="match status" value="1"/>
</dbReference>
<keyword evidence="3" id="KW-1185">Reference proteome</keyword>
<dbReference type="SUPFAM" id="SSF52540">
    <property type="entry name" value="P-loop containing nucleoside triphosphate hydrolases"/>
    <property type="match status" value="1"/>
</dbReference>
<gene>
    <name evidence="2" type="ORF">EBO34_08885</name>
</gene>
<dbReference type="AlphaFoldDB" id="A0A3M7TWP9"/>
<organism evidence="2 3">
    <name type="scientific">Alteribacter keqinensis</name>
    <dbReference type="NCBI Taxonomy" id="2483800"/>
    <lineage>
        <taxon>Bacteria</taxon>
        <taxon>Bacillati</taxon>
        <taxon>Bacillota</taxon>
        <taxon>Bacilli</taxon>
        <taxon>Bacillales</taxon>
        <taxon>Bacillaceae</taxon>
        <taxon>Alteribacter</taxon>
    </lineage>
</organism>
<name>A0A3M7TWP9_9BACI</name>
<dbReference type="GO" id="GO:0005524">
    <property type="term" value="F:ATP binding"/>
    <property type="evidence" value="ECO:0007669"/>
    <property type="project" value="InterPro"/>
</dbReference>
<dbReference type="Proteomes" id="UP000278746">
    <property type="component" value="Unassembled WGS sequence"/>
</dbReference>
<sequence length="747" mass="87532">MQMNLDRLQQLFEIDNTTERCREVLEYAEPKMQELFKNLKEKVEIEEDAFLEIKSYGATLRTTYHNSKNPNYAESKKDTEIGKRYYIKLNKVVHDDKINLITLEFNGVDQTWSAYAETRFYPMWAALASKKIEELTSKLPDTISLYFKEVSNKKGIKKVRELPENVRNYTKTLRKPFIYFGIFRDLQGNLDEGRLLIDLKRILDELAPLYSYLTEDCEESYLANKIYQLFLNENSPKEISLLGLPYRLEYGEIEKYKNEGKKQTFNLYDQDQLVVKGLIRYLEFSEKDAPTHRLAIHIDGHTHIFAKVRELLGEGKIRWWISKVFAKRNLDNQQLLKDSLNHLKGMGFEISESKYSPGIYDNDHEDFVEDTDKVKARLIKAALIFAHVSERLVLPDGTQKVKVVDEEVEDEEEIEDALESNFDFTSIYEIVKSSKLTFDLPIIRDFHLNLTALDDKHFVLLNGISGTGKTQLAKLYANAVYGLDFEDNNPYLSVIPVRPDWMDSTALFGYYSSFDKRYVVPEFLRMVLKARTERDKPHFILLDEMNLARVEYYLSDYLSAVESQEAVPLHDRDDIKEVPQTITIPPNVYVIGTVNVDETTHSISDKVLDRAYVMTLSDVDFDPFWETVTSSTRDKLSKEFAILKEVHQLLLPYDLHFGYRSMNEMVRKLMRNLELEMEYQMERHEALDVVIREKVLPKIRGDERIAPLFEEMKQLISEKIGAEARSLHELNRMQKELDRYGATQYWR</sequence>
<proteinExistence type="predicted"/>
<evidence type="ECO:0000259" key="1">
    <source>
        <dbReference type="SMART" id="SM00382"/>
    </source>
</evidence>
<dbReference type="InterPro" id="IPR003593">
    <property type="entry name" value="AAA+_ATPase"/>
</dbReference>
<dbReference type="Gene3D" id="3.40.50.300">
    <property type="entry name" value="P-loop containing nucleotide triphosphate hydrolases"/>
    <property type="match status" value="1"/>
</dbReference>
<evidence type="ECO:0000313" key="3">
    <source>
        <dbReference type="Proteomes" id="UP000278746"/>
    </source>
</evidence>
<evidence type="ECO:0000313" key="2">
    <source>
        <dbReference type="EMBL" id="RNA70028.1"/>
    </source>
</evidence>
<dbReference type="GO" id="GO:0016887">
    <property type="term" value="F:ATP hydrolysis activity"/>
    <property type="evidence" value="ECO:0007669"/>
    <property type="project" value="InterPro"/>
</dbReference>
<protein>
    <recommendedName>
        <fullName evidence="1">AAA+ ATPase domain-containing protein</fullName>
    </recommendedName>
</protein>
<feature type="domain" description="AAA+ ATPase" evidence="1">
    <location>
        <begin position="455"/>
        <end position="618"/>
    </location>
</feature>
<comment type="caution">
    <text evidence="2">The sequence shown here is derived from an EMBL/GenBank/DDBJ whole genome shotgun (WGS) entry which is preliminary data.</text>
</comment>
<dbReference type="InterPro" id="IPR011704">
    <property type="entry name" value="ATPase_dyneun-rel_AAA"/>
</dbReference>
<dbReference type="OrthoDB" id="9781481at2"/>
<accession>A0A3M7TWP9</accession>
<dbReference type="InterPro" id="IPR027417">
    <property type="entry name" value="P-loop_NTPase"/>
</dbReference>
<reference evidence="2 3" key="1">
    <citation type="submission" date="2018-10" db="EMBL/GenBank/DDBJ databases">
        <title>Bacillus Keqinensis sp. nov., a moderately halophilic bacterium isolated from a saline-alkaline lake.</title>
        <authorList>
            <person name="Wang H."/>
        </authorList>
    </citation>
    <scope>NUCLEOTIDE SEQUENCE [LARGE SCALE GENOMIC DNA]</scope>
    <source>
        <strain evidence="2 3">KQ-3</strain>
    </source>
</reference>